<organism evidence="1 2">
    <name type="scientific">Podarcis lilfordi</name>
    <name type="common">Lilford's wall lizard</name>
    <dbReference type="NCBI Taxonomy" id="74358"/>
    <lineage>
        <taxon>Eukaryota</taxon>
        <taxon>Metazoa</taxon>
        <taxon>Chordata</taxon>
        <taxon>Craniata</taxon>
        <taxon>Vertebrata</taxon>
        <taxon>Euteleostomi</taxon>
        <taxon>Lepidosauria</taxon>
        <taxon>Squamata</taxon>
        <taxon>Bifurcata</taxon>
        <taxon>Unidentata</taxon>
        <taxon>Episquamata</taxon>
        <taxon>Laterata</taxon>
        <taxon>Lacertibaenia</taxon>
        <taxon>Lacertidae</taxon>
        <taxon>Podarcis</taxon>
    </lineage>
</organism>
<evidence type="ECO:0000313" key="2">
    <source>
        <dbReference type="Proteomes" id="UP001178461"/>
    </source>
</evidence>
<reference evidence="1" key="1">
    <citation type="submission" date="2022-12" db="EMBL/GenBank/DDBJ databases">
        <authorList>
            <person name="Alioto T."/>
            <person name="Alioto T."/>
            <person name="Gomez Garrido J."/>
        </authorList>
    </citation>
    <scope>NUCLEOTIDE SEQUENCE</scope>
</reference>
<protein>
    <submittedName>
        <fullName evidence="1">Uncharacterized protein</fullName>
    </submittedName>
</protein>
<sequence length="69" mass="8180">MEKHWKMFCILNHHEMVQLRCDVCASKQQLCAKDNEHLSPKLLALSGRKFKWHEAALVWNRRTLRHGLG</sequence>
<keyword evidence="2" id="KW-1185">Reference proteome</keyword>
<evidence type="ECO:0000313" key="1">
    <source>
        <dbReference type="EMBL" id="CAI5773387.1"/>
    </source>
</evidence>
<dbReference type="EMBL" id="OX395129">
    <property type="protein sequence ID" value="CAI5773387.1"/>
    <property type="molecule type" value="Genomic_DNA"/>
</dbReference>
<accession>A0AA35K7W2</accession>
<dbReference type="Proteomes" id="UP001178461">
    <property type="component" value="Chromosome 4"/>
</dbReference>
<dbReference type="AlphaFoldDB" id="A0AA35K7W2"/>
<gene>
    <name evidence="1" type="ORF">PODLI_1B030018</name>
</gene>
<name>A0AA35K7W2_9SAUR</name>
<proteinExistence type="predicted"/>